<evidence type="ECO:0000313" key="1">
    <source>
        <dbReference type="EMBL" id="EFG03616.2"/>
    </source>
</evidence>
<geneLocation type="plasmid" evidence="1 2">
    <name>pSCL4</name>
</geneLocation>
<reference evidence="1 2" key="1">
    <citation type="journal article" date="2010" name="Genome Biol. Evol.">
        <title>The sequence of a 1.8-mb bacterial linear plasmid reveals a rich evolutionary reservoir of secondary metabolic pathways.</title>
        <authorList>
            <person name="Medema M.H."/>
            <person name="Trefzer A."/>
            <person name="Kovalchuk A."/>
            <person name="van den Berg M."/>
            <person name="Mueller U."/>
            <person name="Heijne W."/>
            <person name="Wu L."/>
            <person name="Alam M.T."/>
            <person name="Ronning C.M."/>
            <person name="Nierman W.C."/>
            <person name="Bovenberg R.A.L."/>
            <person name="Breitling R."/>
            <person name="Takano E."/>
        </authorList>
    </citation>
    <scope>NUCLEOTIDE SEQUENCE [LARGE SCALE GENOMIC DNA]</scope>
    <source>
        <strain evidence="2">ATCC 27064 / DSM 738 / JCM 4710 / NBRC 13307 / NCIMB 12785 / NRRL 3585 / VKM Ac-602</strain>
        <plasmid evidence="1">pSCL4</plasmid>
    </source>
</reference>
<protein>
    <submittedName>
        <fullName evidence="1">Uncharacterized protein</fullName>
    </submittedName>
</protein>
<keyword evidence="2" id="KW-1185">Reference proteome</keyword>
<dbReference type="AlphaFoldDB" id="D5SI73"/>
<keyword evidence="1" id="KW-0614">Plasmid</keyword>
<organism evidence="1 2">
    <name type="scientific">Streptomyces clavuligerus</name>
    <dbReference type="NCBI Taxonomy" id="1901"/>
    <lineage>
        <taxon>Bacteria</taxon>
        <taxon>Bacillati</taxon>
        <taxon>Actinomycetota</taxon>
        <taxon>Actinomycetes</taxon>
        <taxon>Kitasatosporales</taxon>
        <taxon>Streptomycetaceae</taxon>
        <taxon>Streptomyces</taxon>
    </lineage>
</organism>
<evidence type="ECO:0000313" key="2">
    <source>
        <dbReference type="Proteomes" id="UP000002357"/>
    </source>
</evidence>
<proteinExistence type="predicted"/>
<gene>
    <name evidence="1" type="ORF">SCLAV_p0125</name>
</gene>
<name>D5SI73_STRCL</name>
<dbReference type="Proteomes" id="UP000002357">
    <property type="component" value="Plasmid pSCL4"/>
</dbReference>
<dbReference type="EMBL" id="CM000914">
    <property type="protein sequence ID" value="EFG03616.2"/>
    <property type="molecule type" value="Genomic_DNA"/>
</dbReference>
<sequence>MAVTAVRYLGTVHDFASLNALRDSPPTEAAIRQGGAFLKDALTTGQ</sequence>
<accession>D5SI73</accession>